<dbReference type="GO" id="GO:1990838">
    <property type="term" value="F:poly(U)-specific exoribonuclease activity, producing 3' uridine cyclic phosphate ends"/>
    <property type="evidence" value="ECO:0007669"/>
    <property type="project" value="UniProtKB-UniRule"/>
</dbReference>
<dbReference type="EC" id="3.1.4.-" evidence="5"/>
<proteinExistence type="inferred from homology"/>
<evidence type="ECO:0000313" key="7">
    <source>
        <dbReference type="EMBL" id="CAF9917211.1"/>
    </source>
</evidence>
<keyword evidence="3" id="KW-0456">Lyase</keyword>
<dbReference type="GO" id="GO:0016829">
    <property type="term" value="F:lyase activity"/>
    <property type="evidence" value="ECO:0007669"/>
    <property type="project" value="UniProtKB-KW"/>
</dbReference>
<keyword evidence="8" id="KW-1185">Reference proteome</keyword>
<comment type="subcellular location">
    <subcellularLocation>
        <location evidence="5">Nucleus</location>
    </subcellularLocation>
</comment>
<dbReference type="PANTHER" id="PTHR13522:SF3">
    <property type="entry name" value="U6 SNRNA PHOSPHODIESTERASE 1"/>
    <property type="match status" value="1"/>
</dbReference>
<keyword evidence="1 5" id="KW-0540">Nuclease</keyword>
<dbReference type="PANTHER" id="PTHR13522">
    <property type="entry name" value="U6 SNRNA PHOSPHODIESTERASE 1"/>
    <property type="match status" value="1"/>
</dbReference>
<evidence type="ECO:0000256" key="1">
    <source>
        <dbReference type="ARBA" id="ARBA00022722"/>
    </source>
</evidence>
<evidence type="ECO:0000256" key="5">
    <source>
        <dbReference type="HAMAP-Rule" id="MF_03040"/>
    </source>
</evidence>
<gene>
    <name evidence="5" type="primary">USB1</name>
    <name evidence="7" type="ORF">GOMPHAMPRED_001183</name>
</gene>
<dbReference type="EMBL" id="CAJPDQ010000012">
    <property type="protein sequence ID" value="CAF9917211.1"/>
    <property type="molecule type" value="Genomic_DNA"/>
</dbReference>
<accession>A0A8H3FAH1</accession>
<evidence type="ECO:0000256" key="6">
    <source>
        <dbReference type="SAM" id="MobiDB-lite"/>
    </source>
</evidence>
<feature type="region of interest" description="Disordered" evidence="6">
    <location>
        <begin position="1"/>
        <end position="56"/>
    </location>
</feature>
<sequence>MPLVNYSSDSSSDEHKSKKHKTAHELPPLPDNFRDLYATPVRSSKEDDPSLHGGRQRVTSHIEGNWPTHVYSEWSPSISQRKAIQRLIELHSADKYDIHDFLFSDLGVPTPLHISLSCSLGLKAEQRNAFAEELRSSIEQTNVQPFEVGVCSAGWVSNSTQSRWFLVLHIQTEVCVKLRVLLDASNRIAARFGQRELYAEESTARINDLLSKASAGPRELNKTGLEIEDNANETSAESFDSFHVSIAWTLSKPSSLKITDSNDLILAEQLLQEVQVPVNAVKAKIGNNILTFPLKATLSQKPTAL</sequence>
<keyword evidence="4 5" id="KW-0539">Nucleus</keyword>
<dbReference type="GO" id="GO:0034477">
    <property type="term" value="P:U6 snRNA 3'-end processing"/>
    <property type="evidence" value="ECO:0007669"/>
    <property type="project" value="UniProtKB-UniRule"/>
</dbReference>
<dbReference type="AlphaFoldDB" id="A0A8H3FAH1"/>
<organism evidence="7 8">
    <name type="scientific">Gomphillus americanus</name>
    <dbReference type="NCBI Taxonomy" id="1940652"/>
    <lineage>
        <taxon>Eukaryota</taxon>
        <taxon>Fungi</taxon>
        <taxon>Dikarya</taxon>
        <taxon>Ascomycota</taxon>
        <taxon>Pezizomycotina</taxon>
        <taxon>Lecanoromycetes</taxon>
        <taxon>OSLEUM clade</taxon>
        <taxon>Ostropomycetidae</taxon>
        <taxon>Ostropales</taxon>
        <taxon>Graphidaceae</taxon>
        <taxon>Gomphilloideae</taxon>
        <taxon>Gomphillus</taxon>
    </lineage>
</organism>
<evidence type="ECO:0000256" key="2">
    <source>
        <dbReference type="ARBA" id="ARBA00022801"/>
    </source>
</evidence>
<feature type="active site" description="Proton donor/acceptor" evidence="5">
    <location>
        <position position="113"/>
    </location>
</feature>
<comment type="caution">
    <text evidence="7">The sequence shown here is derived from an EMBL/GenBank/DDBJ whole genome shotgun (WGS) entry which is preliminary data.</text>
</comment>
<evidence type="ECO:0000256" key="4">
    <source>
        <dbReference type="ARBA" id="ARBA00023242"/>
    </source>
</evidence>
<dbReference type="GO" id="GO:0005634">
    <property type="term" value="C:nucleus"/>
    <property type="evidence" value="ECO:0007669"/>
    <property type="project" value="UniProtKB-SubCell"/>
</dbReference>
<protein>
    <recommendedName>
        <fullName evidence="5">U6 snRNA phosphodiesterase</fullName>
        <ecNumber evidence="5">3.1.4.-</ecNumber>
    </recommendedName>
</protein>
<dbReference type="Proteomes" id="UP000664169">
    <property type="component" value="Unassembled WGS sequence"/>
</dbReference>
<comment type="function">
    <text evidence="5">Phosphodiesterase responsible for the U6 snRNA 3' end processing. Acts as an exoribonuclease (RNase) responsible for trimming the poly(U) tract of the last nucleotides in the pre-U6 snRNA molecule, leading to the formation of mature U6 snRNA.</text>
</comment>
<keyword evidence="2 5" id="KW-0378">Hydrolase</keyword>
<evidence type="ECO:0000256" key="3">
    <source>
        <dbReference type="ARBA" id="ARBA00023239"/>
    </source>
</evidence>
<dbReference type="OrthoDB" id="49151at2759"/>
<reference evidence="7" key="1">
    <citation type="submission" date="2021-03" db="EMBL/GenBank/DDBJ databases">
        <authorList>
            <person name="Tagirdzhanova G."/>
        </authorList>
    </citation>
    <scope>NUCLEOTIDE SEQUENCE</scope>
</reference>
<comment type="similarity">
    <text evidence="5">Belongs to the 2H phosphoesterase superfamily. USB1 family.</text>
</comment>
<feature type="active site" description="Proton donor/acceptor" evidence="5">
    <location>
        <position position="243"/>
    </location>
</feature>
<dbReference type="InterPro" id="IPR027521">
    <property type="entry name" value="Usb1"/>
</dbReference>
<dbReference type="HAMAP" id="MF_03040">
    <property type="entry name" value="USB1"/>
    <property type="match status" value="1"/>
</dbReference>
<name>A0A8H3FAH1_9LECA</name>
<evidence type="ECO:0000313" key="8">
    <source>
        <dbReference type="Proteomes" id="UP000664169"/>
    </source>
</evidence>
<dbReference type="Gene3D" id="3.90.1140.10">
    <property type="entry name" value="Cyclic phosphodiesterase"/>
    <property type="match status" value="1"/>
</dbReference>
<dbReference type="Pfam" id="PF09749">
    <property type="entry name" value="HVSL"/>
    <property type="match status" value="1"/>
</dbReference>